<dbReference type="Proteomes" id="UP000265618">
    <property type="component" value="Unassembled WGS sequence"/>
</dbReference>
<organism evidence="1 2">
    <name type="scientific">Kipferlia bialata</name>
    <dbReference type="NCBI Taxonomy" id="797122"/>
    <lineage>
        <taxon>Eukaryota</taxon>
        <taxon>Metamonada</taxon>
        <taxon>Carpediemonas-like organisms</taxon>
        <taxon>Kipferlia</taxon>
    </lineage>
</organism>
<protein>
    <submittedName>
        <fullName evidence="1">Uncharacterized protein</fullName>
    </submittedName>
</protein>
<keyword evidence="2" id="KW-1185">Reference proteome</keyword>
<comment type="caution">
    <text evidence="1">The sequence shown here is derived from an EMBL/GenBank/DDBJ whole genome shotgun (WGS) entry which is preliminary data.</text>
</comment>
<sequence length="84" mass="9759">DDYSSNYVSHFADCGCTMLESCQLSVYDPFTQARPCYVFSRRPLYMRKHSGALCYEHQHLKLALLTLSSEFMDCDEPRLVLIQL</sequence>
<name>A0A9K3D9Y0_9EUKA</name>
<reference evidence="1 2" key="1">
    <citation type="journal article" date="2018" name="PLoS ONE">
        <title>The draft genome of Kipferlia bialata reveals reductive genome evolution in fornicate parasites.</title>
        <authorList>
            <person name="Tanifuji G."/>
            <person name="Takabayashi S."/>
            <person name="Kume K."/>
            <person name="Takagi M."/>
            <person name="Nakayama T."/>
            <person name="Kamikawa R."/>
            <person name="Inagaki Y."/>
            <person name="Hashimoto T."/>
        </authorList>
    </citation>
    <scope>NUCLEOTIDE SEQUENCE [LARGE SCALE GENOMIC DNA]</scope>
    <source>
        <strain evidence="1">NY0173</strain>
    </source>
</reference>
<gene>
    <name evidence="1" type="ORF">KIPB_015326</name>
</gene>
<evidence type="ECO:0000313" key="1">
    <source>
        <dbReference type="EMBL" id="GIQ91878.1"/>
    </source>
</evidence>
<feature type="non-terminal residue" evidence="1">
    <location>
        <position position="84"/>
    </location>
</feature>
<dbReference type="AlphaFoldDB" id="A0A9K3D9Y0"/>
<feature type="non-terminal residue" evidence="1">
    <location>
        <position position="1"/>
    </location>
</feature>
<proteinExistence type="predicted"/>
<dbReference type="EMBL" id="BDIP01008507">
    <property type="protein sequence ID" value="GIQ91878.1"/>
    <property type="molecule type" value="Genomic_DNA"/>
</dbReference>
<accession>A0A9K3D9Y0</accession>
<evidence type="ECO:0000313" key="2">
    <source>
        <dbReference type="Proteomes" id="UP000265618"/>
    </source>
</evidence>